<dbReference type="InterPro" id="IPR036097">
    <property type="entry name" value="HisK_dim/P_sf"/>
</dbReference>
<evidence type="ECO:0000313" key="18">
    <source>
        <dbReference type="Proteomes" id="UP000002402"/>
    </source>
</evidence>
<dbReference type="SMART" id="SM00091">
    <property type="entry name" value="PAS"/>
    <property type="match status" value="2"/>
</dbReference>
<evidence type="ECO:0000256" key="2">
    <source>
        <dbReference type="ARBA" id="ARBA00004141"/>
    </source>
</evidence>
<evidence type="ECO:0000256" key="4">
    <source>
        <dbReference type="ARBA" id="ARBA00022553"/>
    </source>
</evidence>
<dbReference type="GO" id="GO:0016020">
    <property type="term" value="C:membrane"/>
    <property type="evidence" value="ECO:0007669"/>
    <property type="project" value="UniProtKB-SubCell"/>
</dbReference>
<dbReference type="SMART" id="SM00086">
    <property type="entry name" value="PAC"/>
    <property type="match status" value="1"/>
</dbReference>
<dbReference type="EMBL" id="CP000113">
    <property type="protein sequence ID" value="ABF91886.1"/>
    <property type="molecule type" value="Genomic_DNA"/>
</dbReference>
<keyword evidence="5" id="KW-0808">Transferase</keyword>
<dbReference type="GO" id="GO:0005524">
    <property type="term" value="F:ATP binding"/>
    <property type="evidence" value="ECO:0007669"/>
    <property type="project" value="UniProtKB-KW"/>
</dbReference>
<dbReference type="Gene3D" id="3.30.450.20">
    <property type="entry name" value="PAS domain"/>
    <property type="match status" value="2"/>
</dbReference>
<dbReference type="Pfam" id="PF02518">
    <property type="entry name" value="HATPase_c"/>
    <property type="match status" value="1"/>
</dbReference>
<dbReference type="STRING" id="246197.MXAN_0706"/>
<feature type="compositionally biased region" description="Basic and acidic residues" evidence="13">
    <location>
        <begin position="1"/>
        <end position="25"/>
    </location>
</feature>
<keyword evidence="11" id="KW-0902">Two-component regulatory system</keyword>
<evidence type="ECO:0000256" key="12">
    <source>
        <dbReference type="ARBA" id="ARBA00023136"/>
    </source>
</evidence>
<dbReference type="eggNOG" id="COG2202">
    <property type="taxonomic scope" value="Bacteria"/>
</dbReference>
<dbReference type="PROSITE" id="PS50113">
    <property type="entry name" value="PAC"/>
    <property type="match status" value="1"/>
</dbReference>
<evidence type="ECO:0000256" key="7">
    <source>
        <dbReference type="ARBA" id="ARBA00022741"/>
    </source>
</evidence>
<dbReference type="EC" id="2.7.13.3" evidence="3"/>
<dbReference type="Pfam" id="PF00512">
    <property type="entry name" value="HisKA"/>
    <property type="match status" value="1"/>
</dbReference>
<dbReference type="InterPro" id="IPR000014">
    <property type="entry name" value="PAS"/>
</dbReference>
<evidence type="ECO:0000256" key="3">
    <source>
        <dbReference type="ARBA" id="ARBA00012438"/>
    </source>
</evidence>
<comment type="subcellular location">
    <subcellularLocation>
        <location evidence="2">Membrane</location>
        <topology evidence="2">Multi-pass membrane protein</topology>
    </subcellularLocation>
</comment>
<evidence type="ECO:0000256" key="11">
    <source>
        <dbReference type="ARBA" id="ARBA00023012"/>
    </source>
</evidence>
<dbReference type="PROSITE" id="PS50109">
    <property type="entry name" value="HIS_KIN"/>
    <property type="match status" value="1"/>
</dbReference>
<proteinExistence type="predicted"/>
<dbReference type="Pfam" id="PF13188">
    <property type="entry name" value="PAS_8"/>
    <property type="match status" value="1"/>
</dbReference>
<reference evidence="17 18" key="1">
    <citation type="journal article" date="2006" name="Proc. Natl. Acad. Sci. U.S.A.">
        <title>Evolution of sensory complexity recorded in a myxobacterial genome.</title>
        <authorList>
            <person name="Goldman B.S."/>
            <person name="Nierman W.C."/>
            <person name="Kaiser D."/>
            <person name="Slater S.C."/>
            <person name="Durkin A.S."/>
            <person name="Eisen J.A."/>
            <person name="Ronning C.M."/>
            <person name="Barbazuk W.B."/>
            <person name="Blanchard M."/>
            <person name="Field C."/>
            <person name="Halling C."/>
            <person name="Hinkle G."/>
            <person name="Iartchuk O."/>
            <person name="Kim H.S."/>
            <person name="Mackenzie C."/>
            <person name="Madupu R."/>
            <person name="Miller N."/>
            <person name="Shvartsbeyn A."/>
            <person name="Sullivan S.A."/>
            <person name="Vaudin M."/>
            <person name="Wiegand R."/>
            <person name="Kaplan H.B."/>
        </authorList>
    </citation>
    <scope>NUCLEOTIDE SEQUENCE [LARGE SCALE GENOMIC DNA]</scope>
    <source>
        <strain evidence="18">DK1622</strain>
    </source>
</reference>
<dbReference type="SUPFAM" id="SSF55785">
    <property type="entry name" value="PYP-like sensor domain (PAS domain)"/>
    <property type="match status" value="2"/>
</dbReference>
<dbReference type="InterPro" id="IPR036890">
    <property type="entry name" value="HATPase_C_sf"/>
</dbReference>
<gene>
    <name evidence="17" type="ordered locus">MXAN_0706</name>
</gene>
<dbReference type="InterPro" id="IPR000700">
    <property type="entry name" value="PAS-assoc_C"/>
</dbReference>
<evidence type="ECO:0000256" key="9">
    <source>
        <dbReference type="ARBA" id="ARBA00022840"/>
    </source>
</evidence>
<keyword evidence="10" id="KW-1133">Transmembrane helix</keyword>
<dbReference type="CDD" id="cd00130">
    <property type="entry name" value="PAS"/>
    <property type="match status" value="2"/>
</dbReference>
<dbReference type="InterPro" id="IPR003661">
    <property type="entry name" value="HisK_dim/P_dom"/>
</dbReference>
<accession>Q1DEE9</accession>
<feature type="domain" description="PAS" evidence="15">
    <location>
        <begin position="163"/>
        <end position="201"/>
    </location>
</feature>
<feature type="domain" description="Histidine kinase" evidence="14">
    <location>
        <begin position="306"/>
        <end position="522"/>
    </location>
</feature>
<feature type="domain" description="PAS" evidence="15">
    <location>
        <begin position="43"/>
        <end position="94"/>
    </location>
</feature>
<dbReference type="InterPro" id="IPR035965">
    <property type="entry name" value="PAS-like_dom_sf"/>
</dbReference>
<evidence type="ECO:0000259" key="16">
    <source>
        <dbReference type="PROSITE" id="PS50113"/>
    </source>
</evidence>
<dbReference type="eggNOG" id="COG5002">
    <property type="taxonomic scope" value="Bacteria"/>
</dbReference>
<feature type="region of interest" description="Disordered" evidence="13">
    <location>
        <begin position="1"/>
        <end position="39"/>
    </location>
</feature>
<evidence type="ECO:0000256" key="13">
    <source>
        <dbReference type="SAM" id="MobiDB-lite"/>
    </source>
</evidence>
<dbReference type="CDD" id="cd00075">
    <property type="entry name" value="HATPase"/>
    <property type="match status" value="1"/>
</dbReference>
<feature type="domain" description="PAC" evidence="16">
    <location>
        <begin position="111"/>
        <end position="162"/>
    </location>
</feature>
<dbReference type="PRINTS" id="PR00344">
    <property type="entry name" value="BCTRLSENSOR"/>
</dbReference>
<evidence type="ECO:0000313" key="17">
    <source>
        <dbReference type="EMBL" id="ABF91886.1"/>
    </source>
</evidence>
<evidence type="ECO:0000256" key="8">
    <source>
        <dbReference type="ARBA" id="ARBA00022777"/>
    </source>
</evidence>
<dbReference type="GO" id="GO:0030295">
    <property type="term" value="F:protein kinase activator activity"/>
    <property type="evidence" value="ECO:0007669"/>
    <property type="project" value="TreeGrafter"/>
</dbReference>
<dbReference type="NCBIfam" id="TIGR00229">
    <property type="entry name" value="sensory_box"/>
    <property type="match status" value="2"/>
</dbReference>
<dbReference type="Pfam" id="PF08447">
    <property type="entry name" value="PAS_3"/>
    <property type="match status" value="1"/>
</dbReference>
<evidence type="ECO:0000256" key="1">
    <source>
        <dbReference type="ARBA" id="ARBA00000085"/>
    </source>
</evidence>
<keyword evidence="7" id="KW-0547">Nucleotide-binding</keyword>
<dbReference type="KEGG" id="mxa:MXAN_0706"/>
<evidence type="ECO:0000259" key="14">
    <source>
        <dbReference type="PROSITE" id="PS50109"/>
    </source>
</evidence>
<comment type="catalytic activity">
    <reaction evidence="1">
        <text>ATP + protein L-histidine = ADP + protein N-phospho-L-histidine.</text>
        <dbReference type="EC" id="2.7.13.3"/>
    </reaction>
</comment>
<evidence type="ECO:0000256" key="10">
    <source>
        <dbReference type="ARBA" id="ARBA00022989"/>
    </source>
</evidence>
<keyword evidence="18" id="KW-1185">Reference proteome</keyword>
<evidence type="ECO:0000256" key="5">
    <source>
        <dbReference type="ARBA" id="ARBA00022679"/>
    </source>
</evidence>
<dbReference type="AlphaFoldDB" id="Q1DEE9"/>
<dbReference type="InterPro" id="IPR013655">
    <property type="entry name" value="PAS_fold_3"/>
</dbReference>
<dbReference type="Gene3D" id="1.10.287.130">
    <property type="match status" value="1"/>
</dbReference>
<evidence type="ECO:0000256" key="6">
    <source>
        <dbReference type="ARBA" id="ARBA00022692"/>
    </source>
</evidence>
<dbReference type="SUPFAM" id="SSF47384">
    <property type="entry name" value="Homodimeric domain of signal transducing histidine kinase"/>
    <property type="match status" value="1"/>
</dbReference>
<organism evidence="17 18">
    <name type="scientific">Myxococcus xanthus (strain DK1622)</name>
    <dbReference type="NCBI Taxonomy" id="246197"/>
    <lineage>
        <taxon>Bacteria</taxon>
        <taxon>Pseudomonadati</taxon>
        <taxon>Myxococcota</taxon>
        <taxon>Myxococcia</taxon>
        <taxon>Myxococcales</taxon>
        <taxon>Cystobacterineae</taxon>
        <taxon>Myxococcaceae</taxon>
        <taxon>Myxococcus</taxon>
    </lineage>
</organism>
<dbReference type="InterPro" id="IPR004358">
    <property type="entry name" value="Sig_transdc_His_kin-like_C"/>
</dbReference>
<dbReference type="InterPro" id="IPR005467">
    <property type="entry name" value="His_kinase_dom"/>
</dbReference>
<keyword evidence="12" id="KW-0472">Membrane</keyword>
<dbReference type="PANTHER" id="PTHR42878:SF7">
    <property type="entry name" value="SENSOR HISTIDINE KINASE GLRK"/>
    <property type="match status" value="1"/>
</dbReference>
<keyword evidence="8 17" id="KW-0418">Kinase</keyword>
<evidence type="ECO:0000259" key="15">
    <source>
        <dbReference type="PROSITE" id="PS50112"/>
    </source>
</evidence>
<dbReference type="GO" id="GO:0007234">
    <property type="term" value="P:osmosensory signaling via phosphorelay pathway"/>
    <property type="evidence" value="ECO:0007669"/>
    <property type="project" value="TreeGrafter"/>
</dbReference>
<dbReference type="InterPro" id="IPR003594">
    <property type="entry name" value="HATPase_dom"/>
</dbReference>
<dbReference type="GO" id="GO:0000155">
    <property type="term" value="F:phosphorelay sensor kinase activity"/>
    <property type="evidence" value="ECO:0007669"/>
    <property type="project" value="InterPro"/>
</dbReference>
<dbReference type="SUPFAM" id="SSF55874">
    <property type="entry name" value="ATPase domain of HSP90 chaperone/DNA topoisomerase II/histidine kinase"/>
    <property type="match status" value="1"/>
</dbReference>
<keyword evidence="9" id="KW-0067">ATP-binding</keyword>
<dbReference type="CDD" id="cd00082">
    <property type="entry name" value="HisKA"/>
    <property type="match status" value="1"/>
</dbReference>
<keyword evidence="4" id="KW-0597">Phosphoprotein</keyword>
<sequence length="531" mass="59135">MKKVRDTGEPPLQGRERAMAEREPGLDAAGDVSPPARGGHDALVDNVDGIVWEADPSVRFIFVSKQAERLLGYPVEQWLTEPHFWLEHLHPDDRAWASTYCHTAVEQCLPHEFEYRMLAADGRVVWLRDIVTVLSKDGRAHRLQGVMVDVTEQHQAQERLEQTVSLLEATLDSTADGLLVVDRDGHITACNRQFEQLWGLTGLAACTHDATLLAAVREKLKAPDAFLSRVQSLYEEPSQESFDIIELRNGRILERYSLPQRRRGLITGRVWSFRDVTERVHAQRTQERLLAEAHEAIRVRDDFLSIAAHELKTPLTPLRLHLELLKRALAAREPIAPERVDKAMAQVDRLSALVNDLVDATSVEAGRLKLQRKPVSLLEVANEACSEFRGLSAEHAFMCELPQEDLLVMGDRGRLSQVLANLLENAVKYSPLGGTVRVSLSHVDGNAVLSVADGGIGISREEQAHLFGRFFRASNAPVSGFGGLGLGLYICRDIIERHGGHIWVDSELGRGSTFHVSLPVLTATAQWEARP</sequence>
<keyword evidence="6" id="KW-0812">Transmembrane</keyword>
<dbReference type="Gene3D" id="3.30.565.10">
    <property type="entry name" value="Histidine kinase-like ATPase, C-terminal domain"/>
    <property type="match status" value="1"/>
</dbReference>
<dbReference type="SMART" id="SM00388">
    <property type="entry name" value="HisKA"/>
    <property type="match status" value="1"/>
</dbReference>
<dbReference type="PANTHER" id="PTHR42878">
    <property type="entry name" value="TWO-COMPONENT HISTIDINE KINASE"/>
    <property type="match status" value="1"/>
</dbReference>
<protein>
    <recommendedName>
        <fullName evidence="3">histidine kinase</fullName>
        <ecNumber evidence="3">2.7.13.3</ecNumber>
    </recommendedName>
</protein>
<dbReference type="FunFam" id="3.30.565.10:FF:000006">
    <property type="entry name" value="Sensor histidine kinase WalK"/>
    <property type="match status" value="1"/>
</dbReference>
<dbReference type="Proteomes" id="UP000002402">
    <property type="component" value="Chromosome"/>
</dbReference>
<dbReference type="EnsemblBacteria" id="ABF91886">
    <property type="protein sequence ID" value="ABF91886"/>
    <property type="gene ID" value="MXAN_0706"/>
</dbReference>
<dbReference type="GO" id="GO:0000156">
    <property type="term" value="F:phosphorelay response regulator activity"/>
    <property type="evidence" value="ECO:0007669"/>
    <property type="project" value="TreeGrafter"/>
</dbReference>
<dbReference type="SMART" id="SM00387">
    <property type="entry name" value="HATPase_c"/>
    <property type="match status" value="1"/>
</dbReference>
<dbReference type="InterPro" id="IPR050351">
    <property type="entry name" value="BphY/WalK/GraS-like"/>
</dbReference>
<name>Q1DEE9_MYXXD</name>
<dbReference type="PROSITE" id="PS50112">
    <property type="entry name" value="PAS"/>
    <property type="match status" value="2"/>
</dbReference>
<dbReference type="HOGENOM" id="CLU_025061_0_0_7"/>
<dbReference type="InterPro" id="IPR001610">
    <property type="entry name" value="PAC"/>
</dbReference>